<evidence type="ECO:0000313" key="5">
    <source>
        <dbReference type="Proteomes" id="UP001216139"/>
    </source>
</evidence>
<evidence type="ECO:0000256" key="1">
    <source>
        <dbReference type="SAM" id="SignalP"/>
    </source>
</evidence>
<reference evidence="4 5" key="1">
    <citation type="submission" date="2023-02" db="EMBL/GenBank/DDBJ databases">
        <title>Genome sequence of Mucilaginibacter jinjuensis strain KACC 16571.</title>
        <authorList>
            <person name="Kim S."/>
            <person name="Heo J."/>
            <person name="Kwon S.-W."/>
        </authorList>
    </citation>
    <scope>NUCLEOTIDE SEQUENCE [LARGE SCALE GENOMIC DNA]</scope>
    <source>
        <strain evidence="4 5">KACC 16571</strain>
    </source>
</reference>
<organism evidence="4 5">
    <name type="scientific">Mucilaginibacter jinjuensis</name>
    <dbReference type="NCBI Taxonomy" id="1176721"/>
    <lineage>
        <taxon>Bacteria</taxon>
        <taxon>Pseudomonadati</taxon>
        <taxon>Bacteroidota</taxon>
        <taxon>Sphingobacteriia</taxon>
        <taxon>Sphingobacteriales</taxon>
        <taxon>Sphingobacteriaceae</taxon>
        <taxon>Mucilaginibacter</taxon>
    </lineage>
</organism>
<feature type="chain" id="PRO_5046683520" evidence="1">
    <location>
        <begin position="18"/>
        <end position="703"/>
    </location>
</feature>
<accession>A0ABY7T8G0</accession>
<dbReference type="Pfam" id="PF13448">
    <property type="entry name" value="DUF4114"/>
    <property type="match status" value="1"/>
</dbReference>
<dbReference type="PROSITE" id="PS51257">
    <property type="entry name" value="PROKAR_LIPOPROTEIN"/>
    <property type="match status" value="1"/>
</dbReference>
<dbReference type="Proteomes" id="UP001216139">
    <property type="component" value="Chromosome"/>
</dbReference>
<protein>
    <submittedName>
        <fullName evidence="4">LruC domain-containing protein</fullName>
    </submittedName>
</protein>
<dbReference type="RefSeq" id="WP_273630677.1">
    <property type="nucleotide sequence ID" value="NZ_CP117167.1"/>
</dbReference>
<sequence>MKKLFTLLTLASVAAFTSCKKDNNNNSGTGPTTTIGNKIAPDGFNFATTKTVNLNVTLQDNNGGPIAGVVVSVYAPGNTDPSTSLFKGVTDKSGNLTGKVTVATSLDKIVIDPAYVGLMRYATAAINNGSTTVVIGGKSGYSGDIIPDAVNSVATGTSSSHTMVNGTTSVDVVYPTGYTSSNAFTSPTNLGRPAYLEATGDVIDASLLSYVNASLPEGTPVTTSHPSYLATNAVHAINVTAKSDVWVTFVSEGAGYQNTLAYYTYKTGNPPTQVLGGTNANGIDKVTYIFPNASGAGSGGGLKAGDKVKLGTFDAGTTIGFVLIQNAWTGSGVNTSNTAFFTQDEFNPENTAALRKHTVMLYDDVHKLYLLGFEDQNRQNGGSDNDFNDLVVYATSNPITAISGTGVAPIDKGGDSDGDGVPDALDAFPTDPARAYISYYPSASTYASLAYEDNFPSKGDYDMNDLLVKYRYTFISNASNQVVELKGDYMVGAAGASFHNGFGVQLPVPASAVSSVTGQQFISSYISLASNGVEAGQSKAVIIPFDNHEALAKNPDGAFFINTLTAKDKVTSKTATVDINFNTPVAASTLAIANFNPFLISNLRRGYEIHLPGYAPTDKANTALFGTADDNSSPSAGRYYVSKENWPWAISFTGDFSYPVETVNITQAYPHFADWAGSAGVSFLDWYSNTASGYRVSSNIYSK</sequence>
<evidence type="ECO:0000313" key="4">
    <source>
        <dbReference type="EMBL" id="WCT12415.1"/>
    </source>
</evidence>
<proteinExistence type="predicted"/>
<dbReference type="EMBL" id="CP117167">
    <property type="protein sequence ID" value="WCT12415.1"/>
    <property type="molecule type" value="Genomic_DNA"/>
</dbReference>
<keyword evidence="1" id="KW-0732">Signal</keyword>
<feature type="domain" description="DUF4842" evidence="3">
    <location>
        <begin position="480"/>
        <end position="687"/>
    </location>
</feature>
<dbReference type="Pfam" id="PF16130">
    <property type="entry name" value="DUF4842"/>
    <property type="match status" value="1"/>
</dbReference>
<keyword evidence="5" id="KW-1185">Reference proteome</keyword>
<dbReference type="InterPro" id="IPR032295">
    <property type="entry name" value="DUF4842"/>
</dbReference>
<dbReference type="InterPro" id="IPR031025">
    <property type="entry name" value="LruC_dom"/>
</dbReference>
<dbReference type="InterPro" id="IPR025193">
    <property type="entry name" value="DUF4114"/>
</dbReference>
<feature type="signal peptide" evidence="1">
    <location>
        <begin position="1"/>
        <end position="17"/>
    </location>
</feature>
<name>A0ABY7T8G0_9SPHI</name>
<evidence type="ECO:0000259" key="2">
    <source>
        <dbReference type="Pfam" id="PF13448"/>
    </source>
</evidence>
<evidence type="ECO:0000259" key="3">
    <source>
        <dbReference type="Pfam" id="PF16130"/>
    </source>
</evidence>
<feature type="domain" description="DUF4114" evidence="2">
    <location>
        <begin position="313"/>
        <end position="397"/>
    </location>
</feature>
<gene>
    <name evidence="4" type="ORF">PQO05_00530</name>
</gene>
<dbReference type="NCBIfam" id="TIGR04456">
    <property type="entry name" value="LruC_dom"/>
    <property type="match status" value="1"/>
</dbReference>